<dbReference type="GO" id="GO:0003700">
    <property type="term" value="F:DNA-binding transcription factor activity"/>
    <property type="evidence" value="ECO:0007669"/>
    <property type="project" value="TreeGrafter"/>
</dbReference>
<keyword evidence="1" id="KW-0678">Repressor</keyword>
<dbReference type="SUPFAM" id="SSF47413">
    <property type="entry name" value="lambda repressor-like DNA-binding domains"/>
    <property type="match status" value="1"/>
</dbReference>
<dbReference type="InterPro" id="IPR000843">
    <property type="entry name" value="HTH_LacI"/>
</dbReference>
<dbReference type="SMART" id="SM00354">
    <property type="entry name" value="HTH_LACI"/>
    <property type="match status" value="1"/>
</dbReference>
<dbReference type="AlphaFoldDB" id="A0A0S7BYI4"/>
<dbReference type="Pfam" id="PF13377">
    <property type="entry name" value="Peripla_BP_3"/>
    <property type="match status" value="1"/>
</dbReference>
<dbReference type="PROSITE" id="PS50932">
    <property type="entry name" value="HTH_LACI_2"/>
    <property type="match status" value="1"/>
</dbReference>
<evidence type="ECO:0000313" key="7">
    <source>
        <dbReference type="Proteomes" id="UP000053370"/>
    </source>
</evidence>
<dbReference type="Proteomes" id="UP000053370">
    <property type="component" value="Unassembled WGS sequence"/>
</dbReference>
<organism evidence="6">
    <name type="scientific">Flexilinea flocculi</name>
    <dbReference type="NCBI Taxonomy" id="1678840"/>
    <lineage>
        <taxon>Bacteria</taxon>
        <taxon>Bacillati</taxon>
        <taxon>Chloroflexota</taxon>
        <taxon>Anaerolineae</taxon>
        <taxon>Anaerolineales</taxon>
        <taxon>Anaerolineaceae</taxon>
        <taxon>Flexilinea</taxon>
    </lineage>
</organism>
<keyword evidence="4" id="KW-0804">Transcription</keyword>
<accession>A0A0S7BYI4</accession>
<dbReference type="CDD" id="cd01392">
    <property type="entry name" value="HTH_LacI"/>
    <property type="match status" value="1"/>
</dbReference>
<name>A0A0S7BYI4_9CHLR</name>
<evidence type="ECO:0000259" key="5">
    <source>
        <dbReference type="PROSITE" id="PS50932"/>
    </source>
</evidence>
<dbReference type="CDD" id="cd19977">
    <property type="entry name" value="PBP1_EndR-like"/>
    <property type="match status" value="1"/>
</dbReference>
<proteinExistence type="predicted"/>
<dbReference type="InterPro" id="IPR010982">
    <property type="entry name" value="Lambda_DNA-bd_dom_sf"/>
</dbReference>
<dbReference type="RefSeq" id="WP_062282591.1">
    <property type="nucleotide sequence ID" value="NZ_DF968181.1"/>
</dbReference>
<dbReference type="OrthoDB" id="156657at2"/>
<keyword evidence="7" id="KW-1185">Reference proteome</keyword>
<dbReference type="Gene3D" id="1.10.260.40">
    <property type="entry name" value="lambda repressor-like DNA-binding domains"/>
    <property type="match status" value="1"/>
</dbReference>
<dbReference type="InterPro" id="IPR046335">
    <property type="entry name" value="LacI/GalR-like_sensor"/>
</dbReference>
<feature type="domain" description="HTH lacI-type" evidence="5">
    <location>
        <begin position="25"/>
        <end position="74"/>
    </location>
</feature>
<evidence type="ECO:0000313" key="6">
    <source>
        <dbReference type="EMBL" id="GAP41423.1"/>
    </source>
</evidence>
<dbReference type="EMBL" id="DF968181">
    <property type="protein sequence ID" value="GAP41423.1"/>
    <property type="molecule type" value="Genomic_DNA"/>
</dbReference>
<evidence type="ECO:0000256" key="1">
    <source>
        <dbReference type="ARBA" id="ARBA00022491"/>
    </source>
</evidence>
<dbReference type="STRING" id="1678840.ATC1_131412"/>
<dbReference type="PANTHER" id="PTHR30146:SF148">
    <property type="entry name" value="HTH-TYPE TRANSCRIPTIONAL REPRESSOR PURR-RELATED"/>
    <property type="match status" value="1"/>
</dbReference>
<dbReference type="InterPro" id="IPR028082">
    <property type="entry name" value="Peripla_BP_I"/>
</dbReference>
<sequence length="361" mass="39961">MIEKKKKQQKQEHEQAEGKNNIFQVAKLSGVSIATVSRVMSGKVYVSSELTSRVKKAALTLGYCPNRSASNLRKRVSKTIGVIISDIENPFFTSVIRGIETILYDAGYSLLFCNSDEDPKREKTHLSILRAEDVAGIILTPTKNNNEFCKSLVESGIQLVAIDRSPGMDYMDGVTVKNKKGAFEATSHLAQLGYQRIGIICGPKQTSTSVERLEGFKEALLHHNLVLDQKLIIYSDFRQMGGYKAMQTLLDLEFPPIAVMVSNNLMTLGALQAIHERNLKIPDQIAIVGFDDMPWATSLQPSLTAVAQPAFDIGTTAAQLLLERLKDPTRSYRQVVLDTKLMVRTSSGSKMNLLIKPVNET</sequence>
<reference evidence="6" key="1">
    <citation type="journal article" date="2015" name="Genome Announc.">
        <title>Draft Genome Sequence of Anaerolineae Strain TC1, a Novel Isolate from a Methanogenic Wastewater Treatment System.</title>
        <authorList>
            <person name="Matsuura N."/>
            <person name="Tourlousse D.M."/>
            <person name="Sun L."/>
            <person name="Toyonaga M."/>
            <person name="Kuroda K."/>
            <person name="Ohashi A."/>
            <person name="Cruz R."/>
            <person name="Yamaguchi T."/>
            <person name="Sekiguchi Y."/>
        </authorList>
    </citation>
    <scope>NUCLEOTIDE SEQUENCE [LARGE SCALE GENOMIC DNA]</scope>
    <source>
        <strain evidence="6">TC1</strain>
    </source>
</reference>
<evidence type="ECO:0000256" key="3">
    <source>
        <dbReference type="ARBA" id="ARBA00023125"/>
    </source>
</evidence>
<dbReference type="Pfam" id="PF00356">
    <property type="entry name" value="LacI"/>
    <property type="match status" value="1"/>
</dbReference>
<protein>
    <submittedName>
        <fullName evidence="6">Transcriptional regulator, LacI family</fullName>
    </submittedName>
</protein>
<evidence type="ECO:0000256" key="4">
    <source>
        <dbReference type="ARBA" id="ARBA00023163"/>
    </source>
</evidence>
<keyword evidence="2" id="KW-0805">Transcription regulation</keyword>
<evidence type="ECO:0000256" key="2">
    <source>
        <dbReference type="ARBA" id="ARBA00023015"/>
    </source>
</evidence>
<keyword evidence="3" id="KW-0238">DNA-binding</keyword>
<gene>
    <name evidence="6" type="ORF">ATC1_131412</name>
</gene>
<dbReference type="SUPFAM" id="SSF53822">
    <property type="entry name" value="Periplasmic binding protein-like I"/>
    <property type="match status" value="1"/>
</dbReference>
<dbReference type="GO" id="GO:0000976">
    <property type="term" value="F:transcription cis-regulatory region binding"/>
    <property type="evidence" value="ECO:0007669"/>
    <property type="project" value="TreeGrafter"/>
</dbReference>
<dbReference type="PANTHER" id="PTHR30146">
    <property type="entry name" value="LACI-RELATED TRANSCRIPTIONAL REPRESSOR"/>
    <property type="match status" value="1"/>
</dbReference>
<dbReference type="Gene3D" id="3.40.50.2300">
    <property type="match status" value="2"/>
</dbReference>